<accession>A0ABT5VBD9</accession>
<dbReference type="Proteomes" id="UP001148125">
    <property type="component" value="Unassembled WGS sequence"/>
</dbReference>
<keyword evidence="2" id="KW-1185">Reference proteome</keyword>
<dbReference type="InterPro" id="IPR007497">
    <property type="entry name" value="SIMPL/DUF541"/>
</dbReference>
<dbReference type="PANTHER" id="PTHR34387">
    <property type="entry name" value="SLR1258 PROTEIN"/>
    <property type="match status" value="1"/>
</dbReference>
<dbReference type="Gene3D" id="3.30.110.170">
    <property type="entry name" value="Protein of unknown function (DUF541), domain 1"/>
    <property type="match status" value="1"/>
</dbReference>
<reference evidence="1" key="1">
    <citation type="submission" date="2024-05" db="EMBL/GenBank/DDBJ databases">
        <title>Alkalihalobacillus sp. strain MEB203 novel alkaliphilic bacterium from Lonar Lake, India.</title>
        <authorList>
            <person name="Joshi A."/>
            <person name="Thite S."/>
            <person name="Mengade P."/>
        </authorList>
    </citation>
    <scope>NUCLEOTIDE SEQUENCE</scope>
    <source>
        <strain evidence="1">MEB 203</strain>
    </source>
</reference>
<proteinExistence type="predicted"/>
<dbReference type="Pfam" id="PF04402">
    <property type="entry name" value="SIMPL"/>
    <property type="match status" value="1"/>
</dbReference>
<sequence length="220" mass="24438">MYYRQPIRSSDGNRFRLTVIGEGEVAATPDIVQVTLGVRTEREHPNEAIQENARIANNIIQNLENLGISRERIETRTYNVRPIYDFIEGKSILRGYEVEHLFDITITDINQVGEVLSTSAEAGANVIQGLQFKLSNPQEYYLQALSIAVQSGTKKANHIAEQMGVTLLQPPITITEISDEPVSVYQPEGMVLAATYPASPPITTQDVVIRAKVSVVYSYS</sequence>
<protein>
    <submittedName>
        <fullName evidence="1">SIMPL domain-containing protein</fullName>
    </submittedName>
</protein>
<gene>
    <name evidence="1" type="ORF">N7Z68_05285</name>
</gene>
<dbReference type="InterPro" id="IPR052022">
    <property type="entry name" value="26kDa_periplasmic_antigen"/>
</dbReference>
<comment type="caution">
    <text evidence="1">The sequence shown here is derived from an EMBL/GenBank/DDBJ whole genome shotgun (WGS) entry which is preliminary data.</text>
</comment>
<dbReference type="Gene3D" id="3.30.70.2970">
    <property type="entry name" value="Protein of unknown function (DUF541), domain 2"/>
    <property type="match status" value="1"/>
</dbReference>
<dbReference type="RefSeq" id="WP_275117426.1">
    <property type="nucleotide sequence ID" value="NZ_JAOTPO010000003.1"/>
</dbReference>
<dbReference type="PANTHER" id="PTHR34387:SF1">
    <property type="entry name" value="PERIPLASMIC IMMUNOGENIC PROTEIN"/>
    <property type="match status" value="1"/>
</dbReference>
<name>A0ABT5VBD9_9BACI</name>
<evidence type="ECO:0000313" key="1">
    <source>
        <dbReference type="EMBL" id="MDE5412789.1"/>
    </source>
</evidence>
<organism evidence="1 2">
    <name type="scientific">Alkalihalobacterium chitinilyticum</name>
    <dbReference type="NCBI Taxonomy" id="2980103"/>
    <lineage>
        <taxon>Bacteria</taxon>
        <taxon>Bacillati</taxon>
        <taxon>Bacillota</taxon>
        <taxon>Bacilli</taxon>
        <taxon>Bacillales</taxon>
        <taxon>Bacillaceae</taxon>
        <taxon>Alkalihalobacterium</taxon>
    </lineage>
</organism>
<dbReference type="EMBL" id="JAOTPO010000003">
    <property type="protein sequence ID" value="MDE5412789.1"/>
    <property type="molecule type" value="Genomic_DNA"/>
</dbReference>
<evidence type="ECO:0000313" key="2">
    <source>
        <dbReference type="Proteomes" id="UP001148125"/>
    </source>
</evidence>